<dbReference type="PANTHER" id="PTHR30203:SF23">
    <property type="entry name" value="OUTER MEMBRANE EFFLUX PROTEIN"/>
    <property type="match status" value="1"/>
</dbReference>
<protein>
    <submittedName>
        <fullName evidence="1">TolC family protein</fullName>
    </submittedName>
</protein>
<evidence type="ECO:0000313" key="2">
    <source>
        <dbReference type="Proteomes" id="UP000323720"/>
    </source>
</evidence>
<dbReference type="Gene3D" id="1.20.1600.10">
    <property type="entry name" value="Outer membrane efflux proteins (OEP)"/>
    <property type="match status" value="1"/>
</dbReference>
<dbReference type="Proteomes" id="UP000323720">
    <property type="component" value="Unassembled WGS sequence"/>
</dbReference>
<dbReference type="RefSeq" id="WP_148405337.1">
    <property type="nucleotide sequence ID" value="NZ_VSKK01000006.1"/>
</dbReference>
<dbReference type="InterPro" id="IPR010131">
    <property type="entry name" value="MdtP/NodT-like"/>
</dbReference>
<dbReference type="OrthoDB" id="9791261at2"/>
<dbReference type="AlphaFoldDB" id="A0A5D0QYU8"/>
<accession>A0A5D0QYU8</accession>
<keyword evidence="2" id="KW-1185">Reference proteome</keyword>
<name>A0A5D0QYU8_9FLAO</name>
<gene>
    <name evidence="1" type="ORF">ES674_14825</name>
</gene>
<dbReference type="GO" id="GO:0015562">
    <property type="term" value="F:efflux transmembrane transporter activity"/>
    <property type="evidence" value="ECO:0007669"/>
    <property type="project" value="InterPro"/>
</dbReference>
<evidence type="ECO:0000313" key="1">
    <source>
        <dbReference type="EMBL" id="TYB74029.1"/>
    </source>
</evidence>
<dbReference type="PANTHER" id="PTHR30203">
    <property type="entry name" value="OUTER MEMBRANE CATION EFFLUX PROTEIN"/>
    <property type="match status" value="1"/>
</dbReference>
<reference evidence="1 2" key="1">
    <citation type="submission" date="2019-08" db="EMBL/GenBank/DDBJ databases">
        <title>Genomes of Antarctic Bizionia species.</title>
        <authorList>
            <person name="Bowman J.P."/>
        </authorList>
    </citation>
    <scope>NUCLEOTIDE SEQUENCE [LARGE SCALE GENOMIC DNA]</scope>
    <source>
        <strain evidence="1 2">ADA-4</strain>
    </source>
</reference>
<dbReference type="EMBL" id="VSKK01000006">
    <property type="protein sequence ID" value="TYB74029.1"/>
    <property type="molecule type" value="Genomic_DNA"/>
</dbReference>
<dbReference type="SUPFAM" id="SSF56954">
    <property type="entry name" value="Outer membrane efflux proteins (OEP)"/>
    <property type="match status" value="1"/>
</dbReference>
<sequence>MQDDLFSPVGLSLSAKAQEQLVLSRADCQTIFLKENLQLLAEQLEISQAEAMVLQAKLWPNPSLTIDQVNLWATQGQLDAFDTEGLPPFKSGNTFGTKQQIGVSLEQLIRTAGKRKKRIALEDITLEQSKEYFQDILRSLKVEFRNQLTELQYLLFSKTMYEEELVSLKQLTTAYQRQVELGHISNSEYIRLKALELEMAKKRMLLNLKLTQFKKN</sequence>
<comment type="caution">
    <text evidence="1">The sequence shown here is derived from an EMBL/GenBank/DDBJ whole genome shotgun (WGS) entry which is preliminary data.</text>
</comment>
<proteinExistence type="predicted"/>
<organism evidence="1 2">
    <name type="scientific">Bizionia myxarmorum</name>
    <dbReference type="NCBI Taxonomy" id="291186"/>
    <lineage>
        <taxon>Bacteria</taxon>
        <taxon>Pseudomonadati</taxon>
        <taxon>Bacteroidota</taxon>
        <taxon>Flavobacteriia</taxon>
        <taxon>Flavobacteriales</taxon>
        <taxon>Flavobacteriaceae</taxon>
        <taxon>Bizionia</taxon>
    </lineage>
</organism>